<dbReference type="KEGG" id="nta:107779122"/>
<sequence>MERYKVASKEAKLAVTEAKTAAFSRMYEDLGARGERKNYSGWLRRGRGREADHDIVLGELGHSDIHRDSRYCKSIKVGEVVGAMRKMSRGRATGPDEIPVEFWRWVGGAGLDWLTWLFNGYQAIESYYESVRGGNRSGGEEDNVCIRQPVRVHVGSFYYGSYPLIRRLVEQYMDKKKDMHMVFNDLEKAYDKVEMLDSSDRGENNYLEDRG</sequence>
<organism evidence="1">
    <name type="scientific">Nicotiana tabacum</name>
    <name type="common">Common tobacco</name>
    <dbReference type="NCBI Taxonomy" id="4097"/>
    <lineage>
        <taxon>Eukaryota</taxon>
        <taxon>Viridiplantae</taxon>
        <taxon>Streptophyta</taxon>
        <taxon>Embryophyta</taxon>
        <taxon>Tracheophyta</taxon>
        <taxon>Spermatophyta</taxon>
        <taxon>Magnoliopsida</taxon>
        <taxon>eudicotyledons</taxon>
        <taxon>Gunneridae</taxon>
        <taxon>Pentapetalae</taxon>
        <taxon>asterids</taxon>
        <taxon>lamiids</taxon>
        <taxon>Solanales</taxon>
        <taxon>Solanaceae</taxon>
        <taxon>Nicotianoideae</taxon>
        <taxon>Nicotianeae</taxon>
        <taxon>Nicotiana</taxon>
    </lineage>
</organism>
<dbReference type="STRING" id="4097.A0A1S3YRT5"/>
<name>A0A1S3YRT5_TOBAC</name>
<dbReference type="OrthoDB" id="1306011at2759"/>
<dbReference type="AlphaFoldDB" id="A0A1S3YRT5"/>
<protein>
    <submittedName>
        <fullName evidence="1">Uncharacterized protein</fullName>
    </submittedName>
</protein>
<reference evidence="1" key="1">
    <citation type="submission" date="2025-08" db="UniProtKB">
        <authorList>
            <consortium name="RefSeq"/>
        </authorList>
    </citation>
    <scope>IDENTIFICATION</scope>
</reference>
<proteinExistence type="predicted"/>
<evidence type="ECO:0000313" key="1">
    <source>
        <dbReference type="RefSeq" id="XP_016454949.1"/>
    </source>
</evidence>
<accession>A0A1S3YRT5</accession>
<dbReference type="RefSeq" id="XP_016454949.1">
    <property type="nucleotide sequence ID" value="XM_016599463.1"/>
</dbReference>
<dbReference type="PaxDb" id="4097-A0A1S3YRT5"/>
<gene>
    <name evidence="1" type="primary">LOC107779122</name>
</gene>